<dbReference type="SUPFAM" id="SSF56801">
    <property type="entry name" value="Acetyl-CoA synthetase-like"/>
    <property type="match status" value="1"/>
</dbReference>
<evidence type="ECO:0000256" key="2">
    <source>
        <dbReference type="SAM" id="MobiDB-lite"/>
    </source>
</evidence>
<evidence type="ECO:0000313" key="3">
    <source>
        <dbReference type="EMBL" id="KAK2085722.1"/>
    </source>
</evidence>
<comment type="caution">
    <text evidence="3">The sequence shown here is derived from an EMBL/GenBank/DDBJ whole genome shotgun (WGS) entry which is preliminary data.</text>
</comment>
<accession>A0ABQ9TLS4</accession>
<gene>
    <name evidence="3" type="ORF">P7K49_037022</name>
</gene>
<comment type="similarity">
    <text evidence="1">Belongs to the ATP-dependent AMP-binding enzyme family.</text>
</comment>
<dbReference type="Gene3D" id="3.40.50.12780">
    <property type="entry name" value="N-terminal domain of ligase-like"/>
    <property type="match status" value="1"/>
</dbReference>
<name>A0ABQ9TLS4_SAGOE</name>
<evidence type="ECO:0000313" key="4">
    <source>
        <dbReference type="Proteomes" id="UP001266305"/>
    </source>
</evidence>
<feature type="region of interest" description="Disordered" evidence="2">
    <location>
        <begin position="127"/>
        <end position="162"/>
    </location>
</feature>
<organism evidence="3 4">
    <name type="scientific">Saguinus oedipus</name>
    <name type="common">Cotton-top tamarin</name>
    <name type="synonym">Oedipomidas oedipus</name>
    <dbReference type="NCBI Taxonomy" id="9490"/>
    <lineage>
        <taxon>Eukaryota</taxon>
        <taxon>Metazoa</taxon>
        <taxon>Chordata</taxon>
        <taxon>Craniata</taxon>
        <taxon>Vertebrata</taxon>
        <taxon>Euteleostomi</taxon>
        <taxon>Mammalia</taxon>
        <taxon>Eutheria</taxon>
        <taxon>Euarchontoglires</taxon>
        <taxon>Primates</taxon>
        <taxon>Haplorrhini</taxon>
        <taxon>Platyrrhini</taxon>
        <taxon>Cebidae</taxon>
        <taxon>Callitrichinae</taxon>
        <taxon>Saguinus</taxon>
    </lineage>
</organism>
<keyword evidence="4" id="KW-1185">Reference proteome</keyword>
<dbReference type="EMBL" id="JASSZA010000021">
    <property type="protein sequence ID" value="KAK2085722.1"/>
    <property type="molecule type" value="Genomic_DNA"/>
</dbReference>
<reference evidence="3 4" key="1">
    <citation type="submission" date="2023-05" db="EMBL/GenBank/DDBJ databases">
        <title>B98-5 Cell Line De Novo Hybrid Assembly: An Optical Mapping Approach.</title>
        <authorList>
            <person name="Kananen K."/>
            <person name="Auerbach J.A."/>
            <person name="Kautto E."/>
            <person name="Blachly J.S."/>
        </authorList>
    </citation>
    <scope>NUCLEOTIDE SEQUENCE [LARGE SCALE GENOMIC DNA]</scope>
    <source>
        <strain evidence="3">B95-8</strain>
        <tissue evidence="3">Cell line</tissue>
    </source>
</reference>
<sequence>MASTLLEEPRLPGQQRVTQLAEAAVSSVGPGACQLPFCASDRCVLRFHSLALAPGFLIHSRWQFQKARGDGQGGSARPGGCAGSDLYVLRLPQVTPGFEEKDGELLVRGPSVFREYWNKPEETKSAFTGDGWFKTGRTQPRGSGGDLGPGRGQARASLARVQ</sequence>
<evidence type="ECO:0000256" key="1">
    <source>
        <dbReference type="ARBA" id="ARBA00006432"/>
    </source>
</evidence>
<dbReference type="PANTHER" id="PTHR43201">
    <property type="entry name" value="ACYL-COA SYNTHETASE"/>
    <property type="match status" value="1"/>
</dbReference>
<dbReference type="PANTHER" id="PTHR43201:SF8">
    <property type="entry name" value="ACYL-COA SYNTHETASE FAMILY MEMBER 3"/>
    <property type="match status" value="1"/>
</dbReference>
<protein>
    <submittedName>
        <fullName evidence="3">Uncharacterized protein</fullName>
    </submittedName>
</protein>
<dbReference type="Proteomes" id="UP001266305">
    <property type="component" value="Unassembled WGS sequence"/>
</dbReference>
<proteinExistence type="inferred from homology"/>
<dbReference type="InterPro" id="IPR042099">
    <property type="entry name" value="ANL_N_sf"/>
</dbReference>
<feature type="compositionally biased region" description="Gly residues" evidence="2">
    <location>
        <begin position="142"/>
        <end position="151"/>
    </location>
</feature>